<reference evidence="1" key="1">
    <citation type="submission" date="2022-01" db="EMBL/GenBank/DDBJ databases">
        <authorList>
            <person name="Jo J.-H."/>
            <person name="Im W.-T."/>
        </authorList>
    </citation>
    <scope>NUCLEOTIDE SEQUENCE</scope>
    <source>
        <strain evidence="1">NA20</strain>
    </source>
</reference>
<evidence type="ECO:0000313" key="2">
    <source>
        <dbReference type="Proteomes" id="UP001165367"/>
    </source>
</evidence>
<evidence type="ECO:0000313" key="1">
    <source>
        <dbReference type="EMBL" id="MCG2615210.1"/>
    </source>
</evidence>
<dbReference type="RefSeq" id="WP_237872357.1">
    <property type="nucleotide sequence ID" value="NZ_JAKLTR010000007.1"/>
</dbReference>
<dbReference type="EMBL" id="JAKLTR010000007">
    <property type="protein sequence ID" value="MCG2615210.1"/>
    <property type="molecule type" value="Genomic_DNA"/>
</dbReference>
<proteinExistence type="predicted"/>
<dbReference type="Proteomes" id="UP001165367">
    <property type="component" value="Unassembled WGS sequence"/>
</dbReference>
<name>A0ABS9KSG1_9BACT</name>
<comment type="caution">
    <text evidence="1">The sequence shown here is derived from an EMBL/GenBank/DDBJ whole genome shotgun (WGS) entry which is preliminary data.</text>
</comment>
<protein>
    <submittedName>
        <fullName evidence="1">Uncharacterized protein</fullName>
    </submittedName>
</protein>
<gene>
    <name evidence="1" type="ORF">LZZ85_12995</name>
</gene>
<accession>A0ABS9KSG1</accession>
<sequence>MRTGFAETEPRGILWNYNAKRVNNGVPGIRVIVVAPDIPGNERVLEITV</sequence>
<keyword evidence="2" id="KW-1185">Reference proteome</keyword>
<organism evidence="1 2">
    <name type="scientific">Terrimonas ginsenosidimutans</name>
    <dbReference type="NCBI Taxonomy" id="2908004"/>
    <lineage>
        <taxon>Bacteria</taxon>
        <taxon>Pseudomonadati</taxon>
        <taxon>Bacteroidota</taxon>
        <taxon>Chitinophagia</taxon>
        <taxon>Chitinophagales</taxon>
        <taxon>Chitinophagaceae</taxon>
        <taxon>Terrimonas</taxon>
    </lineage>
</organism>